<dbReference type="GO" id="GO:0005871">
    <property type="term" value="C:kinesin complex"/>
    <property type="evidence" value="ECO:0007669"/>
    <property type="project" value="InterPro"/>
</dbReference>
<dbReference type="GO" id="GO:0030154">
    <property type="term" value="P:cell differentiation"/>
    <property type="evidence" value="ECO:0007669"/>
    <property type="project" value="UniProtKB-KW"/>
</dbReference>
<evidence type="ECO:0000256" key="3">
    <source>
        <dbReference type="ARBA" id="ARBA00022490"/>
    </source>
</evidence>
<keyword evidence="3" id="KW-0963">Cytoplasm</keyword>
<sequence>MSMLVALGDSERMAAEDIMLNTRQVMKGLEALRSEHRGLRQRLEEALDGPALELLEEKHDLVRKSLEGLELGIAEAQVRQGSPVHTKSAVPEFKGSSVHTKKCIALVQGVPWHSKSALP</sequence>
<reference evidence="9" key="2">
    <citation type="submission" date="2025-08" db="UniProtKB">
        <authorList>
            <consortium name="Ensembl"/>
        </authorList>
    </citation>
    <scope>IDENTIFICATION</scope>
</reference>
<name>A0A803TAM7_ANOCA</name>
<proteinExistence type="predicted"/>
<dbReference type="Proteomes" id="UP000001646">
    <property type="component" value="Unplaced"/>
</dbReference>
<evidence type="ECO:0000313" key="9">
    <source>
        <dbReference type="Ensembl" id="ENSACAP00000032267.1"/>
    </source>
</evidence>
<dbReference type="InParanoid" id="A0A803TAM7"/>
<evidence type="ECO:0000256" key="4">
    <source>
        <dbReference type="ARBA" id="ARBA00022553"/>
    </source>
</evidence>
<dbReference type="GeneTree" id="ENSGT00990000213179"/>
<evidence type="ECO:0000256" key="5">
    <source>
        <dbReference type="ARBA" id="ARBA00022737"/>
    </source>
</evidence>
<accession>A0A803TAM7</accession>
<protein>
    <submittedName>
        <fullName evidence="9">Uncharacterized protein</fullName>
    </submittedName>
</protein>
<dbReference type="PANTHER" id="PTHR45783:SF1">
    <property type="entry name" value="KINESIN LIGHT CHAIN 3"/>
    <property type="match status" value="1"/>
</dbReference>
<evidence type="ECO:0000256" key="1">
    <source>
        <dbReference type="ARBA" id="ARBA00004173"/>
    </source>
</evidence>
<keyword evidence="8" id="KW-0496">Mitochondrion</keyword>
<evidence type="ECO:0000256" key="7">
    <source>
        <dbReference type="ARBA" id="ARBA00022803"/>
    </source>
</evidence>
<organism evidence="9 10">
    <name type="scientific">Anolis carolinensis</name>
    <name type="common">Green anole</name>
    <name type="synonym">American chameleon</name>
    <dbReference type="NCBI Taxonomy" id="28377"/>
    <lineage>
        <taxon>Eukaryota</taxon>
        <taxon>Metazoa</taxon>
        <taxon>Chordata</taxon>
        <taxon>Craniata</taxon>
        <taxon>Vertebrata</taxon>
        <taxon>Euteleostomi</taxon>
        <taxon>Lepidosauria</taxon>
        <taxon>Squamata</taxon>
        <taxon>Bifurcata</taxon>
        <taxon>Unidentata</taxon>
        <taxon>Episquamata</taxon>
        <taxon>Toxicofera</taxon>
        <taxon>Iguania</taxon>
        <taxon>Dactyloidae</taxon>
        <taxon>Anolis</taxon>
    </lineage>
</organism>
<reference evidence="9" key="1">
    <citation type="submission" date="2009-12" db="EMBL/GenBank/DDBJ databases">
        <title>The Genome Sequence of Anolis carolinensis (Green Anole Lizard).</title>
        <authorList>
            <consortium name="The Genome Sequencing Platform"/>
            <person name="Di Palma F."/>
            <person name="Alfoldi J."/>
            <person name="Heiman D."/>
            <person name="Young S."/>
            <person name="Grabherr M."/>
            <person name="Johnson J."/>
            <person name="Lander E.S."/>
            <person name="Lindblad-Toh K."/>
        </authorList>
    </citation>
    <scope>NUCLEOTIDE SEQUENCE [LARGE SCALE GENOMIC DNA]</scope>
    <source>
        <strain evidence="9">JBL SC #1</strain>
    </source>
</reference>
<dbReference type="GO" id="GO:0005739">
    <property type="term" value="C:mitochondrion"/>
    <property type="evidence" value="ECO:0007669"/>
    <property type="project" value="UniProtKB-SubCell"/>
</dbReference>
<keyword evidence="7" id="KW-0802">TPR repeat</keyword>
<evidence type="ECO:0000313" key="10">
    <source>
        <dbReference type="Proteomes" id="UP000001646"/>
    </source>
</evidence>
<evidence type="ECO:0000256" key="2">
    <source>
        <dbReference type="ARBA" id="ARBA00004496"/>
    </source>
</evidence>
<keyword evidence="10" id="KW-1185">Reference proteome</keyword>
<reference evidence="9" key="3">
    <citation type="submission" date="2025-09" db="UniProtKB">
        <authorList>
            <consortium name="Ensembl"/>
        </authorList>
    </citation>
    <scope>IDENTIFICATION</scope>
</reference>
<keyword evidence="6" id="KW-0221">Differentiation</keyword>
<dbReference type="PANTHER" id="PTHR45783">
    <property type="entry name" value="KINESIN LIGHT CHAIN"/>
    <property type="match status" value="1"/>
</dbReference>
<dbReference type="InterPro" id="IPR002151">
    <property type="entry name" value="Kinesin_light"/>
</dbReference>
<evidence type="ECO:0000256" key="8">
    <source>
        <dbReference type="ARBA" id="ARBA00023128"/>
    </source>
</evidence>
<keyword evidence="4" id="KW-0597">Phosphoprotein</keyword>
<keyword evidence="5" id="KW-0677">Repeat</keyword>
<dbReference type="AlphaFoldDB" id="A0A803TAM7"/>
<comment type="subcellular location">
    <subcellularLocation>
        <location evidence="2">Cytoplasm</location>
    </subcellularLocation>
    <subcellularLocation>
        <location evidence="1">Mitochondrion</location>
    </subcellularLocation>
</comment>
<dbReference type="Ensembl" id="ENSACAT00000045225.1">
    <property type="protein sequence ID" value="ENSACAP00000032267.1"/>
    <property type="gene ID" value="ENSACAG00000038129.1"/>
</dbReference>
<evidence type="ECO:0000256" key="6">
    <source>
        <dbReference type="ARBA" id="ARBA00022782"/>
    </source>
</evidence>